<dbReference type="EMBL" id="JARKHS020035358">
    <property type="protein sequence ID" value="KAK8757305.1"/>
    <property type="molecule type" value="Genomic_DNA"/>
</dbReference>
<keyword evidence="3" id="KW-1185">Reference proteome</keyword>
<proteinExistence type="predicted"/>
<keyword evidence="1" id="KW-0677">Repeat</keyword>
<name>A0AAQ4D4B5_AMBAM</name>
<gene>
    <name evidence="2" type="ORF">V5799_005062</name>
</gene>
<comment type="caution">
    <text evidence="2">The sequence shown here is derived from an EMBL/GenBank/DDBJ whole genome shotgun (WGS) entry which is preliminary data.</text>
</comment>
<dbReference type="PANTHER" id="PTHR24111:SF0">
    <property type="entry name" value="LEUCINE-RICH REPEAT-CONTAINING PROTEIN"/>
    <property type="match status" value="1"/>
</dbReference>
<sequence>MSSDKAEATGVWKDQLDFSKACTSMGPEDRCWLITDSPAWNRILCELAYELVEPLPGNLSLQCLTYGAVDRGPIGAVREAASMVSRHFQHHRCINDLHVVCTTDPNETTLKRAPVPMRPRPASEREAIRNIRHLEVKTCRAEILHTFGCSYTPGEDIVGVCDLEELKINSAGGESDAGLTKLLRRNSCSLKAVEIAGMNLSQRLVDSLQCLKSADIVSMLVQSLEALKNFSFLPLIDSEWSIAAVVDALKSSVTLTTLELHMYQSTSWARELFAALGVNTSIKNLRIAFRGANATCGDVLASALRKNTSLLELDLRDDVDNELMICIAESHSQNAPLDTLVFTRSTVYTRGILALCAALPTNKTLKQLLFPDFKGSIPEKNRNEIVHLLLYY</sequence>
<dbReference type="Gene3D" id="3.80.10.10">
    <property type="entry name" value="Ribonuclease Inhibitor"/>
    <property type="match status" value="1"/>
</dbReference>
<evidence type="ECO:0000313" key="3">
    <source>
        <dbReference type="Proteomes" id="UP001321473"/>
    </source>
</evidence>
<evidence type="ECO:0008006" key="4">
    <source>
        <dbReference type="Google" id="ProtNLM"/>
    </source>
</evidence>
<protein>
    <recommendedName>
        <fullName evidence="4">Ran gtpase-activating protein</fullName>
    </recommendedName>
</protein>
<organism evidence="2 3">
    <name type="scientific">Amblyomma americanum</name>
    <name type="common">Lone star tick</name>
    <dbReference type="NCBI Taxonomy" id="6943"/>
    <lineage>
        <taxon>Eukaryota</taxon>
        <taxon>Metazoa</taxon>
        <taxon>Ecdysozoa</taxon>
        <taxon>Arthropoda</taxon>
        <taxon>Chelicerata</taxon>
        <taxon>Arachnida</taxon>
        <taxon>Acari</taxon>
        <taxon>Parasitiformes</taxon>
        <taxon>Ixodida</taxon>
        <taxon>Ixodoidea</taxon>
        <taxon>Ixodidae</taxon>
        <taxon>Amblyomminae</taxon>
        <taxon>Amblyomma</taxon>
    </lineage>
</organism>
<dbReference type="AlphaFoldDB" id="A0AAQ4D4B5"/>
<dbReference type="InterPro" id="IPR032675">
    <property type="entry name" value="LRR_dom_sf"/>
</dbReference>
<dbReference type="InterPro" id="IPR052201">
    <property type="entry name" value="LRR-containing_regulator"/>
</dbReference>
<dbReference type="Proteomes" id="UP001321473">
    <property type="component" value="Unassembled WGS sequence"/>
</dbReference>
<reference evidence="2 3" key="1">
    <citation type="journal article" date="2023" name="Arcadia Sci">
        <title>De novo assembly of a long-read Amblyomma americanum tick genome.</title>
        <authorList>
            <person name="Chou S."/>
            <person name="Poskanzer K.E."/>
            <person name="Rollins M."/>
            <person name="Thuy-Boun P.S."/>
        </authorList>
    </citation>
    <scope>NUCLEOTIDE SEQUENCE [LARGE SCALE GENOMIC DNA]</scope>
    <source>
        <strain evidence="2">F_SG_1</strain>
        <tissue evidence="2">Salivary glands</tissue>
    </source>
</reference>
<dbReference type="PANTHER" id="PTHR24111">
    <property type="entry name" value="LEUCINE-RICH REPEAT-CONTAINING PROTEIN 34"/>
    <property type="match status" value="1"/>
</dbReference>
<evidence type="ECO:0000313" key="2">
    <source>
        <dbReference type="EMBL" id="KAK8757305.1"/>
    </source>
</evidence>
<evidence type="ECO:0000256" key="1">
    <source>
        <dbReference type="ARBA" id="ARBA00022737"/>
    </source>
</evidence>
<accession>A0AAQ4D4B5</accession>
<dbReference type="SUPFAM" id="SSF52047">
    <property type="entry name" value="RNI-like"/>
    <property type="match status" value="1"/>
</dbReference>